<dbReference type="AlphaFoldDB" id="A0AAN9FPV3"/>
<sequence>MAREALLLSTGAFTVHLTMGERKREVEEPKSNSHSPCYEYIIKTPLQTLPWFYSLSPSLSLSLHKHF</sequence>
<name>A0AAN9FPV3_CROPI</name>
<comment type="caution">
    <text evidence="1">The sequence shown here is derived from an EMBL/GenBank/DDBJ whole genome shotgun (WGS) entry which is preliminary data.</text>
</comment>
<accession>A0AAN9FPV3</accession>
<protein>
    <submittedName>
        <fullName evidence="1">Uncharacterized protein</fullName>
    </submittedName>
</protein>
<dbReference type="Proteomes" id="UP001372338">
    <property type="component" value="Unassembled WGS sequence"/>
</dbReference>
<reference evidence="1 2" key="1">
    <citation type="submission" date="2024-01" db="EMBL/GenBank/DDBJ databases">
        <title>The genomes of 5 underutilized Papilionoideae crops provide insights into root nodulation and disease resistanc.</title>
        <authorList>
            <person name="Yuan L."/>
        </authorList>
    </citation>
    <scope>NUCLEOTIDE SEQUENCE [LARGE SCALE GENOMIC DNA]</scope>
    <source>
        <strain evidence="1">ZHUSHIDOU_FW_LH</strain>
        <tissue evidence="1">Leaf</tissue>
    </source>
</reference>
<gene>
    <name evidence="1" type="ORF">RIF29_17070</name>
</gene>
<dbReference type="EMBL" id="JAYWIO010000003">
    <property type="protein sequence ID" value="KAK7275943.1"/>
    <property type="molecule type" value="Genomic_DNA"/>
</dbReference>
<keyword evidence="2" id="KW-1185">Reference proteome</keyword>
<evidence type="ECO:0000313" key="2">
    <source>
        <dbReference type="Proteomes" id="UP001372338"/>
    </source>
</evidence>
<evidence type="ECO:0000313" key="1">
    <source>
        <dbReference type="EMBL" id="KAK7275943.1"/>
    </source>
</evidence>
<organism evidence="1 2">
    <name type="scientific">Crotalaria pallida</name>
    <name type="common">Smooth rattlebox</name>
    <name type="synonym">Crotalaria striata</name>
    <dbReference type="NCBI Taxonomy" id="3830"/>
    <lineage>
        <taxon>Eukaryota</taxon>
        <taxon>Viridiplantae</taxon>
        <taxon>Streptophyta</taxon>
        <taxon>Embryophyta</taxon>
        <taxon>Tracheophyta</taxon>
        <taxon>Spermatophyta</taxon>
        <taxon>Magnoliopsida</taxon>
        <taxon>eudicotyledons</taxon>
        <taxon>Gunneridae</taxon>
        <taxon>Pentapetalae</taxon>
        <taxon>rosids</taxon>
        <taxon>fabids</taxon>
        <taxon>Fabales</taxon>
        <taxon>Fabaceae</taxon>
        <taxon>Papilionoideae</taxon>
        <taxon>50 kb inversion clade</taxon>
        <taxon>genistoids sensu lato</taxon>
        <taxon>core genistoids</taxon>
        <taxon>Crotalarieae</taxon>
        <taxon>Crotalaria</taxon>
    </lineage>
</organism>
<proteinExistence type="predicted"/>